<evidence type="ECO:0000256" key="1">
    <source>
        <dbReference type="SAM" id="MobiDB-lite"/>
    </source>
</evidence>
<keyword evidence="2" id="KW-0472">Membrane</keyword>
<feature type="compositionally biased region" description="Low complexity" evidence="1">
    <location>
        <begin position="239"/>
        <end position="256"/>
    </location>
</feature>
<feature type="transmembrane region" description="Helical" evidence="2">
    <location>
        <begin position="114"/>
        <end position="139"/>
    </location>
</feature>
<feature type="region of interest" description="Disordered" evidence="1">
    <location>
        <begin position="162"/>
        <end position="182"/>
    </location>
</feature>
<accession>A0ABD0XD19</accession>
<evidence type="ECO:0000313" key="5">
    <source>
        <dbReference type="Proteomes" id="UP001557470"/>
    </source>
</evidence>
<comment type="caution">
    <text evidence="4">The sequence shown here is derived from an EMBL/GenBank/DDBJ whole genome shotgun (WGS) entry which is preliminary data.</text>
</comment>
<dbReference type="Proteomes" id="UP001557470">
    <property type="component" value="Unassembled WGS sequence"/>
</dbReference>
<dbReference type="PANTHER" id="PTHR15511">
    <property type="entry name" value="TUMOR NECROSIS FACTOR RECEPTOR SUPERFAMILY MEMBER 13B"/>
    <property type="match status" value="1"/>
</dbReference>
<dbReference type="Pfam" id="PF09305">
    <property type="entry name" value="TACI-CRD2"/>
    <property type="match status" value="1"/>
</dbReference>
<evidence type="ECO:0000256" key="2">
    <source>
        <dbReference type="SAM" id="Phobius"/>
    </source>
</evidence>
<keyword evidence="2" id="KW-0812">Transmembrane</keyword>
<feature type="region of interest" description="Disordered" evidence="1">
    <location>
        <begin position="237"/>
        <end position="256"/>
    </location>
</feature>
<dbReference type="PANTHER" id="PTHR15511:SF2">
    <property type="entry name" value="TUMOR NECROSIS FACTOR RECEPTOR SUPERFAMILY MEMBER 13B"/>
    <property type="match status" value="1"/>
</dbReference>
<protein>
    <recommendedName>
        <fullName evidence="3">TACI cysteine-rich domain-containing protein</fullName>
    </recommendedName>
</protein>
<name>A0ABD0XD19_UMBPY</name>
<gene>
    <name evidence="4" type="ORF">UPYG_G00138080</name>
</gene>
<keyword evidence="2" id="KW-1133">Transmembrane helix</keyword>
<evidence type="ECO:0000259" key="3">
    <source>
        <dbReference type="Pfam" id="PF09305"/>
    </source>
</evidence>
<evidence type="ECO:0000313" key="4">
    <source>
        <dbReference type="EMBL" id="KAL0984172.1"/>
    </source>
</evidence>
<keyword evidence="5" id="KW-1185">Reference proteome</keyword>
<dbReference type="AlphaFoldDB" id="A0ABD0XD19"/>
<sequence length="256" mass="27932">MALGCPEGQYRDRLVRECLTCELVCQQPHHHLRCTDYCVSLGCKAIPGQYYDRLLKMCMRCAVVCGSHPAECDDQCQTRLPLLSSSPGPVDRAVILKSNTRGGSFPKALPNSDILVNSLLGLSLALLLLTLSGIVLVLLRRAKGPWIGATQRQHTQGQEVQVAQEPNPHSQSSKDCLLDPSRPKEISVSAGSYSRPTETCVCVHCFPDLRAPAWGEKQQVSPRPLYQQAVPQDIHNTTSPSYCGSSPIICSPSQPS</sequence>
<dbReference type="InterPro" id="IPR022317">
    <property type="entry name" value="TNFR_13B"/>
</dbReference>
<dbReference type="SUPFAM" id="SSF57586">
    <property type="entry name" value="TNF receptor-like"/>
    <property type="match status" value="2"/>
</dbReference>
<dbReference type="EMBL" id="JAGEUA010000004">
    <property type="protein sequence ID" value="KAL0984172.1"/>
    <property type="molecule type" value="Genomic_DNA"/>
</dbReference>
<feature type="domain" description="TACI cysteine-rich" evidence="3">
    <location>
        <begin position="42"/>
        <end position="78"/>
    </location>
</feature>
<proteinExistence type="predicted"/>
<reference evidence="4 5" key="1">
    <citation type="submission" date="2024-06" db="EMBL/GenBank/DDBJ databases">
        <authorList>
            <person name="Pan Q."/>
            <person name="Wen M."/>
            <person name="Jouanno E."/>
            <person name="Zahm M."/>
            <person name="Klopp C."/>
            <person name="Cabau C."/>
            <person name="Louis A."/>
            <person name="Berthelot C."/>
            <person name="Parey E."/>
            <person name="Roest Crollius H."/>
            <person name="Montfort J."/>
            <person name="Robinson-Rechavi M."/>
            <person name="Bouchez O."/>
            <person name="Lampietro C."/>
            <person name="Lopez Roques C."/>
            <person name="Donnadieu C."/>
            <person name="Postlethwait J."/>
            <person name="Bobe J."/>
            <person name="Verreycken H."/>
            <person name="Guiguen Y."/>
        </authorList>
    </citation>
    <scope>NUCLEOTIDE SEQUENCE [LARGE SCALE GENOMIC DNA]</scope>
    <source>
        <strain evidence="4">Up_M1</strain>
        <tissue evidence="4">Testis</tissue>
    </source>
</reference>
<dbReference type="Gene3D" id="4.10.1290.10">
    <property type="entry name" value="Tumor necrosis factor receptor superfamily"/>
    <property type="match status" value="2"/>
</dbReference>
<organism evidence="4 5">
    <name type="scientific">Umbra pygmaea</name>
    <name type="common">Eastern mudminnow</name>
    <dbReference type="NCBI Taxonomy" id="75934"/>
    <lineage>
        <taxon>Eukaryota</taxon>
        <taxon>Metazoa</taxon>
        <taxon>Chordata</taxon>
        <taxon>Craniata</taxon>
        <taxon>Vertebrata</taxon>
        <taxon>Euteleostomi</taxon>
        <taxon>Actinopterygii</taxon>
        <taxon>Neopterygii</taxon>
        <taxon>Teleostei</taxon>
        <taxon>Protacanthopterygii</taxon>
        <taxon>Esociformes</taxon>
        <taxon>Umbridae</taxon>
        <taxon>Umbra</taxon>
    </lineage>
</organism>
<dbReference type="InterPro" id="IPR015384">
    <property type="entry name" value="TACI_Cys-rich-dom"/>
</dbReference>